<accession>A0A9P7EKP3</accession>
<reference evidence="2" key="1">
    <citation type="journal article" date="2020" name="New Phytol.">
        <title>Comparative genomics reveals dynamic genome evolution in host specialist ectomycorrhizal fungi.</title>
        <authorList>
            <person name="Lofgren L.A."/>
            <person name="Nguyen N.H."/>
            <person name="Vilgalys R."/>
            <person name="Ruytinx J."/>
            <person name="Liao H.L."/>
            <person name="Branco S."/>
            <person name="Kuo A."/>
            <person name="LaButti K."/>
            <person name="Lipzen A."/>
            <person name="Andreopoulos W."/>
            <person name="Pangilinan J."/>
            <person name="Riley R."/>
            <person name="Hundley H."/>
            <person name="Na H."/>
            <person name="Barry K."/>
            <person name="Grigoriev I.V."/>
            <person name="Stajich J.E."/>
            <person name="Kennedy P.G."/>
        </authorList>
    </citation>
    <scope>NUCLEOTIDE SEQUENCE</scope>
    <source>
        <strain evidence="2">MN1</strain>
    </source>
</reference>
<dbReference type="InterPro" id="IPR045341">
    <property type="entry name" value="DUF6532"/>
</dbReference>
<dbReference type="Pfam" id="PF20149">
    <property type="entry name" value="DUF6532"/>
    <property type="match status" value="1"/>
</dbReference>
<evidence type="ECO:0000313" key="2">
    <source>
        <dbReference type="EMBL" id="KAG1823924.1"/>
    </source>
</evidence>
<dbReference type="OrthoDB" id="2649892at2759"/>
<proteinExistence type="predicted"/>
<dbReference type="Proteomes" id="UP000807769">
    <property type="component" value="Unassembled WGS sequence"/>
</dbReference>
<comment type="caution">
    <text evidence="2">The sequence shown here is derived from an EMBL/GenBank/DDBJ whole genome shotgun (WGS) entry which is preliminary data.</text>
</comment>
<organism evidence="2 3">
    <name type="scientific">Suillus subaureus</name>
    <dbReference type="NCBI Taxonomy" id="48587"/>
    <lineage>
        <taxon>Eukaryota</taxon>
        <taxon>Fungi</taxon>
        <taxon>Dikarya</taxon>
        <taxon>Basidiomycota</taxon>
        <taxon>Agaricomycotina</taxon>
        <taxon>Agaricomycetes</taxon>
        <taxon>Agaricomycetidae</taxon>
        <taxon>Boletales</taxon>
        <taxon>Suillineae</taxon>
        <taxon>Suillaceae</taxon>
        <taxon>Suillus</taxon>
    </lineage>
</organism>
<keyword evidence="3" id="KW-1185">Reference proteome</keyword>
<evidence type="ECO:0000259" key="1">
    <source>
        <dbReference type="Pfam" id="PF20149"/>
    </source>
</evidence>
<dbReference type="GeneID" id="64633450"/>
<protein>
    <recommendedName>
        <fullName evidence="1">DUF6532 domain-containing protein</fullName>
    </recommendedName>
</protein>
<sequence length="299" mass="32953">MSSGLGIKCAGYPLLATTKGLQVVKKVKVGEGGTCRCLHSADFDKLCAAMVHLAISHYQSILANLTIYPNNIQVQDWSGQAWAATCHSQGIQIDFDEDVYKLITERGSNLCSNLKTILHPLVETEFGFSNEKNPKAIKSNAACAAPDHEAGKGLFETDIIVNGVIKWCYNKKNSLGTTPPSYFKDSTTGGVSWGIIAVVLTGIEACIVEWTSGTKSKTRFYKECYATIFNIYFNMLVKFHEGTKHVSVLLKICKRVLRHTCVLEDPFSMGGSTENFSTDKFTVAAAEWDGRVESDKEYY</sequence>
<evidence type="ECO:0000313" key="3">
    <source>
        <dbReference type="Proteomes" id="UP000807769"/>
    </source>
</evidence>
<dbReference type="RefSeq" id="XP_041197984.1">
    <property type="nucleotide sequence ID" value="XM_041339434.1"/>
</dbReference>
<feature type="domain" description="DUF6532" evidence="1">
    <location>
        <begin position="54"/>
        <end position="239"/>
    </location>
</feature>
<dbReference type="EMBL" id="JABBWG010000004">
    <property type="protein sequence ID" value="KAG1823924.1"/>
    <property type="molecule type" value="Genomic_DNA"/>
</dbReference>
<gene>
    <name evidence="2" type="ORF">BJ212DRAFT_1476776</name>
</gene>
<name>A0A9P7EKP3_9AGAM</name>
<dbReference type="AlphaFoldDB" id="A0A9P7EKP3"/>